<keyword evidence="5 10" id="KW-0808">Transferase</keyword>
<reference evidence="14 15" key="1">
    <citation type="submission" date="2018-08" db="EMBL/GenBank/DDBJ databases">
        <title>A genome reference for cultivated species of the human gut microbiota.</title>
        <authorList>
            <person name="Zou Y."/>
            <person name="Xue W."/>
            <person name="Luo G."/>
        </authorList>
    </citation>
    <scope>NUCLEOTIDE SEQUENCE [LARGE SCALE GENOMIC DNA]</scope>
    <source>
        <strain evidence="14 15">AM07-24</strain>
    </source>
</reference>
<dbReference type="InterPro" id="IPR022637">
    <property type="entry name" value="DNA_polIII_beta_cen"/>
</dbReference>
<accession>A0A415E0L2</accession>
<keyword evidence="4 10" id="KW-0963">Cytoplasm</keyword>
<keyword evidence="7 10" id="KW-0235">DNA replication</keyword>
<evidence type="ECO:0000256" key="5">
    <source>
        <dbReference type="ARBA" id="ARBA00022679"/>
    </source>
</evidence>
<dbReference type="InterPro" id="IPR046938">
    <property type="entry name" value="DNA_clamp_sf"/>
</dbReference>
<feature type="domain" description="DNA polymerase III beta sliding clamp central" evidence="12">
    <location>
        <begin position="138"/>
        <end position="250"/>
    </location>
</feature>
<dbReference type="Pfam" id="PF02767">
    <property type="entry name" value="DNA_pol3_beta_2"/>
    <property type="match status" value="1"/>
</dbReference>
<dbReference type="GO" id="GO:0003677">
    <property type="term" value="F:DNA binding"/>
    <property type="evidence" value="ECO:0007669"/>
    <property type="project" value="UniProtKB-UniRule"/>
</dbReference>
<evidence type="ECO:0000256" key="7">
    <source>
        <dbReference type="ARBA" id="ARBA00022705"/>
    </source>
</evidence>
<evidence type="ECO:0000256" key="4">
    <source>
        <dbReference type="ARBA" id="ARBA00022490"/>
    </source>
</evidence>
<dbReference type="SUPFAM" id="SSF55979">
    <property type="entry name" value="DNA clamp"/>
    <property type="match status" value="3"/>
</dbReference>
<comment type="similarity">
    <text evidence="2 10">Belongs to the beta sliding clamp family.</text>
</comment>
<proteinExistence type="inferred from homology"/>
<dbReference type="NCBIfam" id="TIGR00663">
    <property type="entry name" value="dnan"/>
    <property type="match status" value="1"/>
</dbReference>
<evidence type="ECO:0000259" key="11">
    <source>
        <dbReference type="Pfam" id="PF00712"/>
    </source>
</evidence>
<evidence type="ECO:0000259" key="12">
    <source>
        <dbReference type="Pfam" id="PF02767"/>
    </source>
</evidence>
<dbReference type="Proteomes" id="UP000284841">
    <property type="component" value="Unassembled WGS sequence"/>
</dbReference>
<comment type="caution">
    <text evidence="14">The sequence shown here is derived from an EMBL/GenBank/DDBJ whole genome shotgun (WGS) entry which is preliminary data.</text>
</comment>
<dbReference type="GO" id="GO:0008408">
    <property type="term" value="F:3'-5' exonuclease activity"/>
    <property type="evidence" value="ECO:0007669"/>
    <property type="project" value="InterPro"/>
</dbReference>
<dbReference type="SMART" id="SM00480">
    <property type="entry name" value="POL3Bc"/>
    <property type="match status" value="1"/>
</dbReference>
<dbReference type="CDD" id="cd00140">
    <property type="entry name" value="beta_clamp"/>
    <property type="match status" value="1"/>
</dbReference>
<dbReference type="Gene3D" id="3.10.150.10">
    <property type="entry name" value="DNA Polymerase III, subunit A, domain 2"/>
    <property type="match status" value="1"/>
</dbReference>
<keyword evidence="9" id="KW-0238">DNA-binding</keyword>
<dbReference type="PANTHER" id="PTHR30478:SF0">
    <property type="entry name" value="BETA SLIDING CLAMP"/>
    <property type="match status" value="1"/>
</dbReference>
<dbReference type="STRING" id="1776384.GCA_900086585_00620"/>
<comment type="function">
    <text evidence="10">Confers DNA tethering and processivity to DNA polymerases and other proteins. Acts as a clamp, forming a ring around DNA (a reaction catalyzed by the clamp-loading complex) which diffuses in an ATP-independent manner freely and bidirectionally along dsDNA. Initially characterized for its ability to contact the catalytic subunit of DNA polymerase III (Pol III), a complex, multichain enzyme responsible for most of the replicative synthesis in bacteria; Pol III exhibits 3'-5' exonuclease proofreading activity. The beta chain is required for initiation of replication as well as for processivity of DNA replication.</text>
</comment>
<dbReference type="Pfam" id="PF02768">
    <property type="entry name" value="DNA_pol3_beta_3"/>
    <property type="match status" value="1"/>
</dbReference>
<evidence type="ECO:0000259" key="13">
    <source>
        <dbReference type="Pfam" id="PF02768"/>
    </source>
</evidence>
<sequence length="378" mass="42280">MAFWRLKMRFECNQQLLTKALNIVSKAVTSRTTIPILKGILLEVSEDGKLKMSASDLDITIEETVEIEAGVSGSIVVQSKLFGDIIRKLPNATVSIELIDTNVVIKCMNSEFSIIGLSADEFPSIKNIEENPDYITFDKAILKEMIRKTSFAASVDESKGVITGILIELLNDEINMVAIDGYRMAITREAMVNLEEKNVIISAKIMNEISKILSEASEEEENVKLLLNDKKAIFIIGNVKVVLRLLDGEFIKYKDVLPKDNKIKVKVSRSDLMESIERASLLSKEGKNNLIKFAIKDTIVTITSKSEEGNVREEVLINKEGDDLDIGFNAKYVLDVLKSIDDEEIYMLFNTSITPCLVEPISGDSFEYLILPVRITNN</sequence>
<comment type="subcellular location">
    <subcellularLocation>
        <location evidence="1 10">Cytoplasm</location>
    </subcellularLocation>
</comment>
<keyword evidence="6 10" id="KW-0548">Nucleotidyltransferase</keyword>
<comment type="subunit">
    <text evidence="10">Forms a ring-shaped head-to-tail homodimer around DNA.</text>
</comment>
<evidence type="ECO:0000256" key="8">
    <source>
        <dbReference type="ARBA" id="ARBA00022932"/>
    </source>
</evidence>
<keyword evidence="15" id="KW-1185">Reference proteome</keyword>
<dbReference type="GO" id="GO:0005737">
    <property type="term" value="C:cytoplasm"/>
    <property type="evidence" value="ECO:0007669"/>
    <property type="project" value="UniProtKB-SubCell"/>
</dbReference>
<dbReference type="InterPro" id="IPR022634">
    <property type="entry name" value="DNA_polIII_beta_N"/>
</dbReference>
<name>A0A415E0L2_9FIRM</name>
<dbReference type="AlphaFoldDB" id="A0A415E0L2"/>
<evidence type="ECO:0000256" key="3">
    <source>
        <dbReference type="ARBA" id="ARBA00021035"/>
    </source>
</evidence>
<keyword evidence="8 10" id="KW-0239">DNA-directed DNA polymerase</keyword>
<dbReference type="Pfam" id="PF00712">
    <property type="entry name" value="DNA_pol3_beta"/>
    <property type="match status" value="1"/>
</dbReference>
<dbReference type="InterPro" id="IPR001001">
    <property type="entry name" value="DNA_polIII_beta"/>
</dbReference>
<evidence type="ECO:0000256" key="9">
    <source>
        <dbReference type="ARBA" id="ARBA00023125"/>
    </source>
</evidence>
<dbReference type="PANTHER" id="PTHR30478">
    <property type="entry name" value="DNA POLYMERASE III SUBUNIT BETA"/>
    <property type="match status" value="1"/>
</dbReference>
<dbReference type="GO" id="GO:0006271">
    <property type="term" value="P:DNA strand elongation involved in DNA replication"/>
    <property type="evidence" value="ECO:0007669"/>
    <property type="project" value="TreeGrafter"/>
</dbReference>
<evidence type="ECO:0000313" key="15">
    <source>
        <dbReference type="Proteomes" id="UP000284841"/>
    </source>
</evidence>
<protein>
    <recommendedName>
        <fullName evidence="3 10">Beta sliding clamp</fullName>
    </recommendedName>
</protein>
<dbReference type="GO" id="GO:0009360">
    <property type="term" value="C:DNA polymerase III complex"/>
    <property type="evidence" value="ECO:0007669"/>
    <property type="project" value="InterPro"/>
</dbReference>
<dbReference type="InterPro" id="IPR022635">
    <property type="entry name" value="DNA_polIII_beta_C"/>
</dbReference>
<dbReference type="GO" id="GO:0003887">
    <property type="term" value="F:DNA-directed DNA polymerase activity"/>
    <property type="evidence" value="ECO:0007669"/>
    <property type="project" value="UniProtKB-UniRule"/>
</dbReference>
<feature type="domain" description="DNA polymerase III beta sliding clamp N-terminal" evidence="11">
    <location>
        <begin position="8"/>
        <end position="125"/>
    </location>
</feature>
<evidence type="ECO:0000256" key="6">
    <source>
        <dbReference type="ARBA" id="ARBA00022695"/>
    </source>
</evidence>
<dbReference type="PIRSF" id="PIRSF000804">
    <property type="entry name" value="DNA_pol_III_b"/>
    <property type="match status" value="1"/>
</dbReference>
<gene>
    <name evidence="14" type="primary">dnaN</name>
    <name evidence="14" type="ORF">DW099_10710</name>
</gene>
<dbReference type="Gene3D" id="3.70.10.10">
    <property type="match status" value="1"/>
</dbReference>
<feature type="domain" description="DNA polymerase III beta sliding clamp C-terminal" evidence="13">
    <location>
        <begin position="255"/>
        <end position="374"/>
    </location>
</feature>
<dbReference type="OrthoDB" id="8421503at2"/>
<evidence type="ECO:0000313" key="14">
    <source>
        <dbReference type="EMBL" id="RHJ87167.1"/>
    </source>
</evidence>
<evidence type="ECO:0000256" key="2">
    <source>
        <dbReference type="ARBA" id="ARBA00010752"/>
    </source>
</evidence>
<evidence type="ECO:0000256" key="1">
    <source>
        <dbReference type="ARBA" id="ARBA00004496"/>
    </source>
</evidence>
<organism evidence="14 15">
    <name type="scientific">Emergencia timonensis</name>
    <dbReference type="NCBI Taxonomy" id="1776384"/>
    <lineage>
        <taxon>Bacteria</taxon>
        <taxon>Bacillati</taxon>
        <taxon>Bacillota</taxon>
        <taxon>Clostridia</taxon>
        <taxon>Peptostreptococcales</taxon>
        <taxon>Anaerovoracaceae</taxon>
        <taxon>Emergencia</taxon>
    </lineage>
</organism>
<dbReference type="EMBL" id="QRMS01000003">
    <property type="protein sequence ID" value="RHJ87167.1"/>
    <property type="molecule type" value="Genomic_DNA"/>
</dbReference>
<evidence type="ECO:0000256" key="10">
    <source>
        <dbReference type="PIRNR" id="PIRNR000804"/>
    </source>
</evidence>